<proteinExistence type="predicted"/>
<reference evidence="2 5" key="2">
    <citation type="submission" date="2017-09" db="EMBL/GenBank/DDBJ databases">
        <title>Phase variable restriction modification systems are present in the genome sequences of periodontal pathogens Prevotella intermedia, Tannerella forsythia and Porphyromonas gingivalis.</title>
        <authorList>
            <person name="Haigh R.D."/>
            <person name="Crawford L."/>
            <person name="Ralph J."/>
            <person name="Wanford J."/>
            <person name="Vartoukian S.R."/>
            <person name="Hijazib K."/>
            <person name="Wade W."/>
            <person name="Oggioni M.R."/>
        </authorList>
    </citation>
    <scope>NUCLEOTIDE SEQUENCE [LARGE SCALE GENOMIC DNA]</scope>
    <source>
        <strain evidence="2 5">WW11663</strain>
    </source>
</reference>
<dbReference type="Proteomes" id="UP000182057">
    <property type="component" value="Unassembled WGS sequence"/>
</dbReference>
<dbReference type="EMBL" id="FMMM01000078">
    <property type="protein sequence ID" value="SCQ24419.1"/>
    <property type="molecule type" value="Genomic_DNA"/>
</dbReference>
<accession>A0A1D3UYC3</accession>
<dbReference type="OrthoDB" id="594666at2"/>
<dbReference type="OMA" id="EYPYFQA"/>
<gene>
    <name evidence="2" type="ORF">CLI86_10705</name>
    <name evidence="3" type="ORF">TFUB20_02493</name>
</gene>
<dbReference type="GeneID" id="34759791"/>
<dbReference type="AlphaFoldDB" id="A0A1D3UYC3"/>
<organism evidence="3 4">
    <name type="scientific">Tannerella forsythia</name>
    <name type="common">Bacteroides forsythus</name>
    <dbReference type="NCBI Taxonomy" id="28112"/>
    <lineage>
        <taxon>Bacteria</taxon>
        <taxon>Pseudomonadati</taxon>
        <taxon>Bacteroidota</taxon>
        <taxon>Bacteroidia</taxon>
        <taxon>Bacteroidales</taxon>
        <taxon>Tannerellaceae</taxon>
        <taxon>Tannerella</taxon>
    </lineage>
</organism>
<name>A0A1D3UYC3_TANFO</name>
<dbReference type="EMBL" id="NSLJ01000031">
    <property type="protein sequence ID" value="PDP42995.1"/>
    <property type="molecule type" value="Genomic_DNA"/>
</dbReference>
<feature type="region of interest" description="Disordered" evidence="1">
    <location>
        <begin position="163"/>
        <end position="197"/>
    </location>
</feature>
<evidence type="ECO:0000313" key="2">
    <source>
        <dbReference type="EMBL" id="PDP42995.1"/>
    </source>
</evidence>
<evidence type="ECO:0000313" key="3">
    <source>
        <dbReference type="EMBL" id="SCQ24419.1"/>
    </source>
</evidence>
<dbReference type="Proteomes" id="UP000219259">
    <property type="component" value="Unassembled WGS sequence"/>
</dbReference>
<protein>
    <recommendedName>
        <fullName evidence="6">Tetratricopeptide repeat protein</fullName>
    </recommendedName>
</protein>
<feature type="compositionally biased region" description="Basic and acidic residues" evidence="1">
    <location>
        <begin position="163"/>
        <end position="196"/>
    </location>
</feature>
<evidence type="ECO:0000313" key="5">
    <source>
        <dbReference type="Proteomes" id="UP000219259"/>
    </source>
</evidence>
<dbReference type="RefSeq" id="WP_014226133.1">
    <property type="nucleotide sequence ID" value="NZ_CAUPTG010000001.1"/>
</dbReference>
<evidence type="ECO:0000256" key="1">
    <source>
        <dbReference type="SAM" id="MobiDB-lite"/>
    </source>
</evidence>
<reference evidence="3 4" key="1">
    <citation type="submission" date="2016-09" db="EMBL/GenBank/DDBJ databases">
        <authorList>
            <person name="Capua I."/>
            <person name="De Benedictis P."/>
            <person name="Joannis T."/>
            <person name="Lombin L.H."/>
            <person name="Cattoli G."/>
        </authorList>
    </citation>
    <scope>NUCLEOTIDE SEQUENCE [LARGE SCALE GENOMIC DNA]</scope>
    <source>
        <strain evidence="3 4">UB20</strain>
    </source>
</reference>
<evidence type="ECO:0008006" key="6">
    <source>
        <dbReference type="Google" id="ProtNLM"/>
    </source>
</evidence>
<sequence>MTCEELYQLMNAPARLSEKTLPELKQIAEDFPYFHAVQMLYLKNLQVTNDLRLNIELKKRAIGVPDRTQLFLWLEGARYGKEPCGQRGEGEDGQKQTARVNEYLSDPMDDETETEASKPALEPSASLDYMRWLTEKDPDASVPKNKLRHQELIDSFIESGNERIGRLTPEQVEKGRETDRKEPEQEKMPEPERESLDDSYFTETLAHVYIRQKRYEKALEIIRSLSLKYPKKNIYFADQIRFLEKLIIHSKQKI</sequence>
<evidence type="ECO:0000313" key="4">
    <source>
        <dbReference type="Proteomes" id="UP000182057"/>
    </source>
</evidence>